<dbReference type="PANTHER" id="PTHR30096">
    <property type="entry name" value="4,5-DOPA DIOXYGENASE EXTRADIOL-LIKE PROTEIN"/>
    <property type="match status" value="1"/>
</dbReference>
<dbReference type="PIRSF" id="PIRSF006157">
    <property type="entry name" value="Doxgns_DODA"/>
    <property type="match status" value="1"/>
</dbReference>
<organism evidence="7 8">
    <name type="scientific">Novimethylophilus kurashikiensis</name>
    <dbReference type="NCBI Taxonomy" id="1825523"/>
    <lineage>
        <taxon>Bacteria</taxon>
        <taxon>Pseudomonadati</taxon>
        <taxon>Pseudomonadota</taxon>
        <taxon>Betaproteobacteria</taxon>
        <taxon>Nitrosomonadales</taxon>
        <taxon>Methylophilaceae</taxon>
        <taxon>Novimethylophilus</taxon>
    </lineage>
</organism>
<dbReference type="InterPro" id="IPR014436">
    <property type="entry name" value="Extradiol_dOase_DODA"/>
</dbReference>
<evidence type="ECO:0000256" key="4">
    <source>
        <dbReference type="ARBA" id="ARBA00022833"/>
    </source>
</evidence>
<dbReference type="GO" id="GO:0008270">
    <property type="term" value="F:zinc ion binding"/>
    <property type="evidence" value="ECO:0007669"/>
    <property type="project" value="InterPro"/>
</dbReference>
<keyword evidence="4" id="KW-0862">Zinc</keyword>
<keyword evidence="8" id="KW-1185">Reference proteome</keyword>
<dbReference type="Gene3D" id="3.40.830.10">
    <property type="entry name" value="LigB-like"/>
    <property type="match status" value="1"/>
</dbReference>
<dbReference type="CDD" id="cd07363">
    <property type="entry name" value="45_DOPA_Dioxygenase"/>
    <property type="match status" value="1"/>
</dbReference>
<protein>
    <submittedName>
        <fullName evidence="7">Extradiol ring-cleavage dioxygenase</fullName>
    </submittedName>
</protein>
<keyword evidence="3" id="KW-0479">Metal-binding</keyword>
<evidence type="ECO:0000256" key="3">
    <source>
        <dbReference type="ARBA" id="ARBA00022723"/>
    </source>
</evidence>
<dbReference type="GO" id="GO:0008198">
    <property type="term" value="F:ferrous iron binding"/>
    <property type="evidence" value="ECO:0007669"/>
    <property type="project" value="InterPro"/>
</dbReference>
<reference evidence="7 8" key="1">
    <citation type="journal article" date="2018" name="Environ. Microbiol.">
        <title>Isolation and genomic characterization of Novimethylophilus kurashikiensis gen. nov. sp. nov., a new lanthanide-dependent methylotrophic species of Methylophilaceae.</title>
        <authorList>
            <person name="Lv H."/>
            <person name="Sahin N."/>
            <person name="Tani A."/>
        </authorList>
    </citation>
    <scope>NUCLEOTIDE SEQUENCE [LARGE SCALE GENOMIC DNA]</scope>
    <source>
        <strain evidence="7 8">La2-4</strain>
    </source>
</reference>
<dbReference type="GO" id="GO:0016702">
    <property type="term" value="F:oxidoreductase activity, acting on single donors with incorporation of molecular oxygen, incorporation of two atoms of oxygen"/>
    <property type="evidence" value="ECO:0007669"/>
    <property type="project" value="UniProtKB-ARBA"/>
</dbReference>
<keyword evidence="7" id="KW-0223">Dioxygenase</keyword>
<comment type="similarity">
    <text evidence="2">Belongs to the DODA-type extradiol aromatic ring-opening dioxygenase family.</text>
</comment>
<evidence type="ECO:0000256" key="1">
    <source>
        <dbReference type="ARBA" id="ARBA00001947"/>
    </source>
</evidence>
<evidence type="ECO:0000313" key="7">
    <source>
        <dbReference type="EMBL" id="GBG13114.1"/>
    </source>
</evidence>
<keyword evidence="5" id="KW-0560">Oxidoreductase</keyword>
<dbReference type="AlphaFoldDB" id="A0A2R5F909"/>
<dbReference type="InterPro" id="IPR004183">
    <property type="entry name" value="Xdiol_dOase_suB"/>
</dbReference>
<dbReference type="Pfam" id="PF02900">
    <property type="entry name" value="LigB"/>
    <property type="match status" value="1"/>
</dbReference>
<comment type="caution">
    <text evidence="7">The sequence shown here is derived from an EMBL/GenBank/DDBJ whole genome shotgun (WGS) entry which is preliminary data.</text>
</comment>
<dbReference type="PANTHER" id="PTHR30096:SF0">
    <property type="entry name" value="4,5-DOPA DIOXYGENASE EXTRADIOL-LIKE PROTEIN"/>
    <property type="match status" value="1"/>
</dbReference>
<name>A0A2R5F909_9PROT</name>
<accession>A0A2R5F909</accession>
<dbReference type="Proteomes" id="UP000245081">
    <property type="component" value="Unassembled WGS sequence"/>
</dbReference>
<evidence type="ECO:0000256" key="5">
    <source>
        <dbReference type="ARBA" id="ARBA00023002"/>
    </source>
</evidence>
<comment type="cofactor">
    <cofactor evidence="1">
        <name>Zn(2+)</name>
        <dbReference type="ChEBI" id="CHEBI:29105"/>
    </cofactor>
</comment>
<evidence type="ECO:0000259" key="6">
    <source>
        <dbReference type="Pfam" id="PF02900"/>
    </source>
</evidence>
<evidence type="ECO:0000256" key="2">
    <source>
        <dbReference type="ARBA" id="ARBA00007581"/>
    </source>
</evidence>
<dbReference type="SUPFAM" id="SSF53213">
    <property type="entry name" value="LigB-like"/>
    <property type="match status" value="1"/>
</dbReference>
<sequence length="282" mass="31136">MSLAAQPIECKIEMTALPTYFISHGGGPWPWMDWRQMFGNLEASLKDMPRQIDMKPKAVLVISGHWESREFAIMANPHPPMVYDYSGFPPHTYDVVYPAPGAPELAERVHSLIEKSGLPARLDMTQGFDHGAFVPLYVMYPQADVPVIQLSLKTGLDPAEHLAVGRALAPLREEGVLIVGSGLSYHNLRLMGPASREPSNLFDAWLQQALLHSEPAVRSQKLIDWGQAPAARIAHPREDHLLPLMVALGAAENETAAMVYHDEGLFGGMTASSFRFGEAIHR</sequence>
<feature type="domain" description="Extradiol ring-cleavage dioxygenase class III enzyme subunit B" evidence="6">
    <location>
        <begin position="44"/>
        <end position="276"/>
    </location>
</feature>
<proteinExistence type="inferred from homology"/>
<evidence type="ECO:0000313" key="8">
    <source>
        <dbReference type="Proteomes" id="UP000245081"/>
    </source>
</evidence>
<gene>
    <name evidence="7" type="ORF">NMK_0652</name>
</gene>
<dbReference type="EMBL" id="BDOQ01000002">
    <property type="protein sequence ID" value="GBG13114.1"/>
    <property type="molecule type" value="Genomic_DNA"/>
</dbReference>